<dbReference type="EMBL" id="LCMI01000006">
    <property type="protein sequence ID" value="KKU33109.1"/>
    <property type="molecule type" value="Genomic_DNA"/>
</dbReference>
<protein>
    <submittedName>
        <fullName evidence="1">Uncharacterized protein</fullName>
    </submittedName>
</protein>
<sequence length="599" mass="67783">MIESFFRRVLGIDLESEGEKQRKLAQLEAARARVELSRQRLKNGMAGGADEYAMALQLGEQMAKEKGVDFNNYSTDIVRPLQENTPVAEIALILGAYISQAPIERMAAIPDNVISMLYSIARSEEKLGRFDGENPQDNLAVRTVFEAMRLRMSEVRAGDQDFAGKVCANIENGFEKGPDLARFSIDLISDMSCSTSLTERVISWRVLRKHSQLDTALEVIKRDFQIDPGWSAPFTRKYVSILCDVNERVGQGGANSGKVGELMDTIYKHKKELEDPRDPRGSLWTVVLDSLTENAEFYEQMKQQMPPEMRKEAARYKREADKRKEIEQGSTRMEDAIKLMDKPDRDALVDYLENVDDEERDGMLATIFDIDDTNEMDTEYLFTARGRLRISSKEVLLDPRVVKLFETIAREENRDRFALELAVVTSLMPIQNFPRELKLALKAYHLDTDQHLVALRGDWYLCSASEGRMLEDILAGNAILVDENMLLKFTGKKAALCLRTFTADPSGVTFVKGVWYALTDTKSKDLLKSAFQRGEVKVSAGAKWAVMRAASDEGDYDAMNARDLLAIGNYYKKWCAQQGFGRNKIDRTGSHHTKMGETF</sequence>
<gene>
    <name evidence="1" type="ORF">UX47_C0006G0080</name>
</gene>
<proteinExistence type="predicted"/>
<dbReference type="AlphaFoldDB" id="A0A0G1PJY6"/>
<organism evidence="1 2">
    <name type="scientific">Candidatus Collierbacteria bacterium GW2011_GWA2_46_26</name>
    <dbReference type="NCBI Taxonomy" id="1618381"/>
    <lineage>
        <taxon>Bacteria</taxon>
        <taxon>Candidatus Collieribacteriota</taxon>
    </lineage>
</organism>
<evidence type="ECO:0000313" key="1">
    <source>
        <dbReference type="EMBL" id="KKU33109.1"/>
    </source>
</evidence>
<evidence type="ECO:0000313" key="2">
    <source>
        <dbReference type="Proteomes" id="UP000034794"/>
    </source>
</evidence>
<accession>A0A0G1PJY6</accession>
<comment type="caution">
    <text evidence="1">The sequence shown here is derived from an EMBL/GenBank/DDBJ whole genome shotgun (WGS) entry which is preliminary data.</text>
</comment>
<reference evidence="1 2" key="1">
    <citation type="journal article" date="2015" name="Nature">
        <title>rRNA introns, odd ribosomes, and small enigmatic genomes across a large radiation of phyla.</title>
        <authorList>
            <person name="Brown C.T."/>
            <person name="Hug L.A."/>
            <person name="Thomas B.C."/>
            <person name="Sharon I."/>
            <person name="Castelle C.J."/>
            <person name="Singh A."/>
            <person name="Wilkins M.J."/>
            <person name="Williams K.H."/>
            <person name="Banfield J.F."/>
        </authorList>
    </citation>
    <scope>NUCLEOTIDE SEQUENCE [LARGE SCALE GENOMIC DNA]</scope>
</reference>
<dbReference type="Proteomes" id="UP000034794">
    <property type="component" value="Unassembled WGS sequence"/>
</dbReference>
<name>A0A0G1PJY6_9BACT</name>